<keyword evidence="3" id="KW-1185">Reference proteome</keyword>
<dbReference type="EMBL" id="PGUY01000013">
    <property type="protein sequence ID" value="PLT31072.1"/>
    <property type="molecule type" value="Genomic_DNA"/>
</dbReference>
<dbReference type="RefSeq" id="WP_101640484.1">
    <property type="nucleotide sequence ID" value="NZ_PGUY01000013.1"/>
</dbReference>
<gene>
    <name evidence="2" type="ORF">CUU66_04530</name>
</gene>
<feature type="coiled-coil region" evidence="1">
    <location>
        <begin position="39"/>
        <end position="73"/>
    </location>
</feature>
<proteinExistence type="predicted"/>
<sequence length="79" mass="9595">MDKDAQEHKKFLEVQLKWCRKQDSILEEIDIRLQKMKRIAEYTRDHELTSKEVDKLNDKLNDLKIEIHSLEEQLHSIVH</sequence>
<accession>A0A2N5M9P5</accession>
<evidence type="ECO:0000256" key="1">
    <source>
        <dbReference type="SAM" id="Coils"/>
    </source>
</evidence>
<comment type="caution">
    <text evidence="2">The sequence shown here is derived from an EMBL/GenBank/DDBJ whole genome shotgun (WGS) entry which is preliminary data.</text>
</comment>
<dbReference type="OrthoDB" id="2887155at2"/>
<evidence type="ECO:0000313" key="3">
    <source>
        <dbReference type="Proteomes" id="UP000234748"/>
    </source>
</evidence>
<name>A0A2N5M9P5_9BACI</name>
<evidence type="ECO:0000313" key="2">
    <source>
        <dbReference type="EMBL" id="PLT31072.1"/>
    </source>
</evidence>
<reference evidence="2 3" key="1">
    <citation type="submission" date="2017-11" db="EMBL/GenBank/DDBJ databases">
        <title>Comparitive Functional Genomics of Dry Heat Resistant strains isolated from the Viking Spacecraft.</title>
        <authorList>
            <person name="Seuylemezian A."/>
            <person name="Cooper K."/>
            <person name="Vaishampayan P."/>
        </authorList>
    </citation>
    <scope>NUCLEOTIDE SEQUENCE [LARGE SCALE GENOMIC DNA]</scope>
    <source>
        <strain evidence="2 3">V1-29</strain>
    </source>
</reference>
<organism evidence="2 3">
    <name type="scientific">Peribacillus deserti</name>
    <dbReference type="NCBI Taxonomy" id="673318"/>
    <lineage>
        <taxon>Bacteria</taxon>
        <taxon>Bacillati</taxon>
        <taxon>Bacillota</taxon>
        <taxon>Bacilli</taxon>
        <taxon>Bacillales</taxon>
        <taxon>Bacillaceae</taxon>
        <taxon>Peribacillus</taxon>
    </lineage>
</organism>
<keyword evidence="1" id="KW-0175">Coiled coil</keyword>
<dbReference type="AlphaFoldDB" id="A0A2N5M9P5"/>
<dbReference type="Proteomes" id="UP000234748">
    <property type="component" value="Unassembled WGS sequence"/>
</dbReference>
<protein>
    <submittedName>
        <fullName evidence="2">Uncharacterized protein</fullName>
    </submittedName>
</protein>